<proteinExistence type="predicted"/>
<dbReference type="InterPro" id="IPR047951">
    <property type="entry name" value="Transpos_ISL3"/>
</dbReference>
<sequence>MDQLLKTDLSQLPGPFQPVVKTFRKYRQEIQLALTVPYSNGPLEGLNNHIKVLKRVAYGFHSFENFRQRIFLYRGKYFQPGPLPIQTKKSS</sequence>
<gene>
    <name evidence="2" type="ORF">GCM10025885_10930</name>
</gene>
<feature type="domain" description="Transposase IS204/IS1001/IS1096/IS1165 DDE" evidence="1">
    <location>
        <begin position="15"/>
        <end position="70"/>
    </location>
</feature>
<accession>A0AA37XLF8</accession>
<dbReference type="Proteomes" id="UP001157039">
    <property type="component" value="Unassembled WGS sequence"/>
</dbReference>
<comment type="caution">
    <text evidence="2">The sequence shown here is derived from an EMBL/GenBank/DDBJ whole genome shotgun (WGS) entry which is preliminary data.</text>
</comment>
<name>A0AA37XLF8_9ENTE</name>
<dbReference type="EMBL" id="BSUW01000001">
    <property type="protein sequence ID" value="GMA72044.1"/>
    <property type="molecule type" value="Genomic_DNA"/>
</dbReference>
<dbReference type="InterPro" id="IPR002560">
    <property type="entry name" value="Transposase_DDE"/>
</dbReference>
<organism evidence="2 3">
    <name type="scientific">Tetragenococcus osmophilus</name>
    <dbReference type="NCBI Taxonomy" id="526944"/>
    <lineage>
        <taxon>Bacteria</taxon>
        <taxon>Bacillati</taxon>
        <taxon>Bacillota</taxon>
        <taxon>Bacilli</taxon>
        <taxon>Lactobacillales</taxon>
        <taxon>Enterococcaceae</taxon>
        <taxon>Tetragenococcus</taxon>
    </lineage>
</organism>
<evidence type="ECO:0000313" key="3">
    <source>
        <dbReference type="Proteomes" id="UP001157039"/>
    </source>
</evidence>
<evidence type="ECO:0000259" key="1">
    <source>
        <dbReference type="Pfam" id="PF01610"/>
    </source>
</evidence>
<dbReference type="PANTHER" id="PTHR33498:SF1">
    <property type="entry name" value="TRANSPOSASE FOR INSERTION SEQUENCE ELEMENT IS1557"/>
    <property type="match status" value="1"/>
</dbReference>
<dbReference type="PANTHER" id="PTHR33498">
    <property type="entry name" value="TRANSPOSASE FOR INSERTION SEQUENCE ELEMENT IS1557"/>
    <property type="match status" value="1"/>
</dbReference>
<dbReference type="AlphaFoldDB" id="A0AA37XLF8"/>
<evidence type="ECO:0000313" key="2">
    <source>
        <dbReference type="EMBL" id="GMA72044.1"/>
    </source>
</evidence>
<protein>
    <recommendedName>
        <fullName evidence="1">Transposase IS204/IS1001/IS1096/IS1165 DDE domain-containing protein</fullName>
    </recommendedName>
</protein>
<dbReference type="Pfam" id="PF01610">
    <property type="entry name" value="DDE_Tnp_ISL3"/>
    <property type="match status" value="1"/>
</dbReference>
<reference evidence="2 3" key="1">
    <citation type="journal article" date="2014" name="Int. J. Syst. Evol. Microbiol.">
        <title>Complete genome sequence of Corynebacterium casei LMG S-19264T (=DSM 44701T), isolated from a smear-ripened cheese.</title>
        <authorList>
            <consortium name="US DOE Joint Genome Institute (JGI-PGF)"/>
            <person name="Walter F."/>
            <person name="Albersmeier A."/>
            <person name="Kalinowski J."/>
            <person name="Ruckert C."/>
        </authorList>
    </citation>
    <scope>NUCLEOTIDE SEQUENCE [LARGE SCALE GENOMIC DNA]</scope>
    <source>
        <strain evidence="2 3">NBRC 114545</strain>
    </source>
</reference>